<dbReference type="Gene3D" id="3.40.50.10330">
    <property type="entry name" value="Probable inorganic polyphosphate/atp-NAD kinase, domain 1"/>
    <property type="match status" value="1"/>
</dbReference>
<dbReference type="EMBL" id="BASZ01000004">
    <property type="protein sequence ID" value="GAD48783.1"/>
    <property type="molecule type" value="Genomic_DNA"/>
</dbReference>
<evidence type="ECO:0000256" key="1">
    <source>
        <dbReference type="SAM" id="MobiDB-lite"/>
    </source>
</evidence>
<sequence>MEGSIYQFGGLPRSLAVRAGAQGASSGPRGGSVPAAPLVGVIRNPRSHRNKGHMPELDGQPNIITASPPTRTELVRVLAGFAERGIDLLVVDGGDGTVRDVLTCGATIFGDRWPHLIVLPKGKTNALAVDLELPNHWSLSEALAAAAKGHVIERRPILVEQADGQGVPVLGYVFGAGIFTIATQDGQTAHRLGAFNSFAVGLTAAAGVAQALFGLGASPWRNVTRMRIFGGEERVEIAHSGHGRRDSRYAMAFSTLQRFPAGLNPFGRPRPGIRYVLLDAPLRRVVALVPGLITGWDRPGFAKLGVHRGSVEEALVEVDDSFILDGEAFPAGRYHLRMGPKIQFIVP</sequence>
<name>U3A208_9SPHN</name>
<dbReference type="OrthoDB" id="7209949at2"/>
<reference evidence="3 4" key="1">
    <citation type="submission" date="2013-09" db="EMBL/GenBank/DDBJ databases">
        <title>Whole genome shotgun sequence of Novosphingobium tardaugens NBRC 16725.</title>
        <authorList>
            <person name="Isaki S."/>
            <person name="Hosoyama A."/>
            <person name="Tsuchikane K."/>
            <person name="Katsumata H."/>
            <person name="Ando Y."/>
            <person name="Yamazaki S."/>
            <person name="Fujita N."/>
        </authorList>
    </citation>
    <scope>NUCLEOTIDE SEQUENCE [LARGE SCALE GENOMIC DNA]</scope>
    <source>
        <strain evidence="3 4">NBRC 16725</strain>
    </source>
</reference>
<dbReference type="PROSITE" id="PS50146">
    <property type="entry name" value="DAGK"/>
    <property type="match status" value="1"/>
</dbReference>
<protein>
    <recommendedName>
        <fullName evidence="2">DAGKc domain-containing protein</fullName>
    </recommendedName>
</protein>
<comment type="caution">
    <text evidence="3">The sequence shown here is derived from an EMBL/GenBank/DDBJ whole genome shotgun (WGS) entry which is preliminary data.</text>
</comment>
<dbReference type="KEGG" id="ntd:EGO55_09310"/>
<gene>
    <name evidence="3" type="ORF">NT2_04_01950</name>
</gene>
<dbReference type="AlphaFoldDB" id="U3A208"/>
<proteinExistence type="predicted"/>
<feature type="domain" description="DAGKc" evidence="2">
    <location>
        <begin position="34"/>
        <end position="166"/>
    </location>
</feature>
<feature type="region of interest" description="Disordered" evidence="1">
    <location>
        <begin position="45"/>
        <end position="66"/>
    </location>
</feature>
<dbReference type="GO" id="GO:0016301">
    <property type="term" value="F:kinase activity"/>
    <property type="evidence" value="ECO:0007669"/>
    <property type="project" value="InterPro"/>
</dbReference>
<keyword evidence="4" id="KW-1185">Reference proteome</keyword>
<evidence type="ECO:0000313" key="4">
    <source>
        <dbReference type="Proteomes" id="UP000016568"/>
    </source>
</evidence>
<organism evidence="3 4">
    <name type="scientific">Caenibius tardaugens NBRC 16725</name>
    <dbReference type="NCBI Taxonomy" id="1219035"/>
    <lineage>
        <taxon>Bacteria</taxon>
        <taxon>Pseudomonadati</taxon>
        <taxon>Pseudomonadota</taxon>
        <taxon>Alphaproteobacteria</taxon>
        <taxon>Sphingomonadales</taxon>
        <taxon>Erythrobacteraceae</taxon>
        <taxon>Caenibius</taxon>
    </lineage>
</organism>
<evidence type="ECO:0000259" key="2">
    <source>
        <dbReference type="PROSITE" id="PS50146"/>
    </source>
</evidence>
<dbReference type="Proteomes" id="UP000016568">
    <property type="component" value="Unassembled WGS sequence"/>
</dbReference>
<dbReference type="InterPro" id="IPR017438">
    <property type="entry name" value="ATP-NAD_kinase_N"/>
</dbReference>
<dbReference type="Pfam" id="PF00781">
    <property type="entry name" value="DAGK_cat"/>
    <property type="match status" value="1"/>
</dbReference>
<evidence type="ECO:0000313" key="3">
    <source>
        <dbReference type="EMBL" id="GAD48783.1"/>
    </source>
</evidence>
<dbReference type="RefSeq" id="WP_021689690.1">
    <property type="nucleotide sequence ID" value="NZ_BASZ01000004.1"/>
</dbReference>
<dbReference type="InterPro" id="IPR016064">
    <property type="entry name" value="NAD/diacylglycerol_kinase_sf"/>
</dbReference>
<accession>U3A208</accession>
<dbReference type="SUPFAM" id="SSF111331">
    <property type="entry name" value="NAD kinase/diacylglycerol kinase-like"/>
    <property type="match status" value="1"/>
</dbReference>
<dbReference type="eggNOG" id="COG1597">
    <property type="taxonomic scope" value="Bacteria"/>
</dbReference>
<dbReference type="InterPro" id="IPR001206">
    <property type="entry name" value="Diacylglycerol_kinase_cat_dom"/>
</dbReference>